<dbReference type="PANTHER" id="PTHR46104">
    <property type="entry name" value="GENE 9195-RELATED-RELATED"/>
    <property type="match status" value="1"/>
</dbReference>
<feature type="region of interest" description="Disordered" evidence="1">
    <location>
        <begin position="235"/>
        <end position="264"/>
    </location>
</feature>
<dbReference type="RefSeq" id="XP_070437000.1">
    <property type="nucleotide sequence ID" value="XM_070580899.1"/>
</dbReference>
<proteinExistence type="predicted"/>
<keyword evidence="2" id="KW-1185">Reference proteome</keyword>
<accession>A0ABM4L975</accession>
<dbReference type="Proteomes" id="UP001652662">
    <property type="component" value="Chromosome 17"/>
</dbReference>
<dbReference type="PANTHER" id="PTHR46104:SF1">
    <property type="entry name" value="GENE 9195-RELATED"/>
    <property type="match status" value="1"/>
</dbReference>
<evidence type="ECO:0000313" key="2">
    <source>
        <dbReference type="Proteomes" id="UP001652662"/>
    </source>
</evidence>
<evidence type="ECO:0000313" key="3">
    <source>
        <dbReference type="RefSeq" id="XP_070437000.1"/>
    </source>
</evidence>
<gene>
    <name evidence="3" type="primary">LOC139076720</name>
</gene>
<evidence type="ECO:0000256" key="1">
    <source>
        <dbReference type="SAM" id="MobiDB-lite"/>
    </source>
</evidence>
<organism evidence="2 3">
    <name type="scientific">Equus przewalskii</name>
    <name type="common">Przewalski's horse</name>
    <name type="synonym">Equus caballus przewalskii</name>
    <dbReference type="NCBI Taxonomy" id="9798"/>
    <lineage>
        <taxon>Eukaryota</taxon>
        <taxon>Metazoa</taxon>
        <taxon>Chordata</taxon>
        <taxon>Craniata</taxon>
        <taxon>Vertebrata</taxon>
        <taxon>Euteleostomi</taxon>
        <taxon>Mammalia</taxon>
        <taxon>Eutheria</taxon>
        <taxon>Laurasiatheria</taxon>
        <taxon>Perissodactyla</taxon>
        <taxon>Equidae</taxon>
        <taxon>Equus</taxon>
    </lineage>
</organism>
<reference evidence="3" key="1">
    <citation type="submission" date="2025-08" db="UniProtKB">
        <authorList>
            <consortium name="RefSeq"/>
        </authorList>
    </citation>
    <scope>IDENTIFICATION</scope>
    <source>
        <tissue evidence="3">Blood</tissue>
    </source>
</reference>
<name>A0ABM4L975_EQUPR</name>
<dbReference type="GeneID" id="139076720"/>
<sequence length="568" mass="63548">MAMPGSLLGPPVSSSRLQRRRWTAGPAYPVPQAPSIPPHIPNPVICLIEEDVILFQLQIHPDNRPASHYRVYQKQHRFNSNPHWDFGAFRRLGHLVRETQVNFSRFVHQFLDPGTYVFRDNALPESIVVVSVKEKGIACGPGLSSVQPCSPYQLSRHGIVRHRLPTLGPDWAVITGVLLAVGLATALLTGLGLVLSPPLAQTCPVRAWRLRERGLREPHVPADCVRLRDSLTVREDLGPQGSGEGASCRQRAVPRDTGEPHPVNTLEDFSVRTLYDKLEDQSLHLVAQLSKHRSDALAFYRGASQQLQGLKDFLQGLSMTERQDMGRGGDLEMGAKATARTDTGQREEWCSGHTAASPRVRWQHPLGGTPSMSPLGFQSKLDRMIAALASALSHARGQPARAQQKGDRFPKGLCVQNNYPVSLTPWRFSRHTQACTRSHSHACAHYTQPHTCTITFTHAMHHTLRPYIHTPHMQTHALTHRYMTTHMHTFPLLQTTHIHMCTYITHSHMTYTYTHYTTHSHSLRPHTLQVALHSGLKPRCATCAHRFTPGFGSGSPPRRLWETIFPAC</sequence>
<protein>
    <submittedName>
        <fullName evidence="3">Uncharacterized protein isoform X1</fullName>
    </submittedName>
</protein>